<evidence type="ECO:0000259" key="2">
    <source>
        <dbReference type="SMART" id="SM00743"/>
    </source>
</evidence>
<dbReference type="CDD" id="cd20405">
    <property type="entry name" value="Tudor_Agenet_AtDUF_rpt1_3"/>
    <property type="match status" value="1"/>
</dbReference>
<dbReference type="PANTHER" id="PTHR31917">
    <property type="entry name" value="AGENET DOMAIN-CONTAINING PROTEIN-RELATED"/>
    <property type="match status" value="1"/>
</dbReference>
<dbReference type="InterPro" id="IPR014002">
    <property type="entry name" value="Agenet_dom_plant"/>
</dbReference>
<dbReference type="Proteomes" id="UP000886595">
    <property type="component" value="Unassembled WGS sequence"/>
</dbReference>
<feature type="compositionally biased region" description="Basic and acidic residues" evidence="1">
    <location>
        <begin position="201"/>
        <end position="214"/>
    </location>
</feature>
<dbReference type="SMART" id="SM00743">
    <property type="entry name" value="Agenet"/>
    <property type="match status" value="1"/>
</dbReference>
<comment type="caution">
    <text evidence="3">The sequence shown here is derived from an EMBL/GenBank/DDBJ whole genome shotgun (WGS) entry which is preliminary data.</text>
</comment>
<evidence type="ECO:0000313" key="4">
    <source>
        <dbReference type="Proteomes" id="UP000886595"/>
    </source>
</evidence>
<accession>A0A8X7V3I9</accession>
<feature type="compositionally biased region" description="Basic and acidic residues" evidence="1">
    <location>
        <begin position="349"/>
        <end position="370"/>
    </location>
</feature>
<feature type="region of interest" description="Disordered" evidence="1">
    <location>
        <begin position="199"/>
        <end position="224"/>
    </location>
</feature>
<gene>
    <name evidence="3" type="ORF">Bca52824_034798</name>
</gene>
<feature type="compositionally biased region" description="Basic and acidic residues" evidence="1">
    <location>
        <begin position="458"/>
        <end position="467"/>
    </location>
</feature>
<feature type="compositionally biased region" description="Basic residues" evidence="1">
    <location>
        <begin position="432"/>
        <end position="442"/>
    </location>
</feature>
<dbReference type="AlphaFoldDB" id="A0A8X7V3I9"/>
<evidence type="ECO:0000256" key="1">
    <source>
        <dbReference type="SAM" id="MobiDB-lite"/>
    </source>
</evidence>
<proteinExistence type="predicted"/>
<reference evidence="3 4" key="1">
    <citation type="submission" date="2020-02" db="EMBL/GenBank/DDBJ databases">
        <authorList>
            <person name="Ma Q."/>
            <person name="Huang Y."/>
            <person name="Song X."/>
            <person name="Pei D."/>
        </authorList>
    </citation>
    <scope>NUCLEOTIDE SEQUENCE [LARGE SCALE GENOMIC DNA]</scope>
    <source>
        <strain evidence="3">Sxm20200214</strain>
        <tissue evidence="3">Leaf</tissue>
    </source>
</reference>
<dbReference type="EMBL" id="JAAMPC010000008">
    <property type="protein sequence ID" value="KAG2298326.1"/>
    <property type="molecule type" value="Genomic_DNA"/>
</dbReference>
<feature type="domain" description="Agenet" evidence="2">
    <location>
        <begin position="11"/>
        <end position="82"/>
    </location>
</feature>
<organism evidence="3 4">
    <name type="scientific">Brassica carinata</name>
    <name type="common">Ethiopian mustard</name>
    <name type="synonym">Abyssinian cabbage</name>
    <dbReference type="NCBI Taxonomy" id="52824"/>
    <lineage>
        <taxon>Eukaryota</taxon>
        <taxon>Viridiplantae</taxon>
        <taxon>Streptophyta</taxon>
        <taxon>Embryophyta</taxon>
        <taxon>Tracheophyta</taxon>
        <taxon>Spermatophyta</taxon>
        <taxon>Magnoliopsida</taxon>
        <taxon>eudicotyledons</taxon>
        <taxon>Gunneridae</taxon>
        <taxon>Pentapetalae</taxon>
        <taxon>rosids</taxon>
        <taxon>malvids</taxon>
        <taxon>Brassicales</taxon>
        <taxon>Brassicaceae</taxon>
        <taxon>Brassiceae</taxon>
        <taxon>Brassica</taxon>
    </lineage>
</organism>
<feature type="compositionally biased region" description="Basic and acidic residues" evidence="1">
    <location>
        <begin position="546"/>
        <end position="566"/>
    </location>
</feature>
<feature type="compositionally biased region" description="Acidic residues" evidence="1">
    <location>
        <begin position="515"/>
        <end position="525"/>
    </location>
</feature>
<evidence type="ECO:0000313" key="3">
    <source>
        <dbReference type="EMBL" id="KAG2298326.1"/>
    </source>
</evidence>
<protein>
    <recommendedName>
        <fullName evidence="2">Agenet domain-containing protein</fullName>
    </recommendedName>
</protein>
<feature type="compositionally biased region" description="Acidic residues" evidence="1">
    <location>
        <begin position="447"/>
        <end position="457"/>
    </location>
</feature>
<feature type="region of interest" description="Disordered" evidence="1">
    <location>
        <begin position="326"/>
        <end position="566"/>
    </location>
</feature>
<sequence>MENLKKKERPLPISKGCEVEASPGEDGFQGSWFRAILEQDPEKVKGEKLRVCYKTLLHEDGVKRCREYVERCFIRPVPPECLNEGVKFKEGLVVDAYLNDGWWNGVIVAVDICKIRPSRPLNLCAEYELQNIVEVFVGYGWRKGVVKEIHIDNHYKKGFENEDNANVPNPDKTSNVCHSSTTPVLESSEIDMMSDAPTEIRTPRDTFNKNHEMDNGSTIDAEPPIDVDTEFGKVVDLVKRGYRLKRQDWRSGSVNIAVAEAEIEENNYGPGTDATDKEKIEFLTKQLEIYKERVEQLEDLLGIHEKPRREVEDDVNLQFYIDSRRQQVSKKKTQDEEEQLVDNDAEDGEKERETSKDKEGQIEEAERNGEEVAISGEGSETSKDNEKDEEENEDASKEPEQVLEKKQGKRKKDRMEEVENVNEDTTNICKEVKKKKPRREKKRNTDEEPVNDDTVVDEDGKADEPNQVRKNKRGRGNKGAGARTSKSKKQKIQPRDVSADDVIGGVLEDLNLKEQEEEEQVDDEADKPVQVEQKKRGRPAGRKNKTHEGKEQQGEANDEAEKPKKESCCRHLHLGITKDTSWERFN</sequence>
<feature type="compositionally biased region" description="Acidic residues" evidence="1">
    <location>
        <begin position="335"/>
        <end position="348"/>
    </location>
</feature>
<keyword evidence="4" id="KW-1185">Reference proteome</keyword>
<feature type="compositionally biased region" description="Basic residues" evidence="1">
    <location>
        <begin position="535"/>
        <end position="545"/>
    </location>
</feature>
<name>A0A8X7V3I9_BRACI</name>
<dbReference type="PANTHER" id="PTHR31917:SF149">
    <property type="entry name" value="AGENET DOMAIN-CONTAINING PROTEIN"/>
    <property type="match status" value="1"/>
</dbReference>
<dbReference type="OrthoDB" id="2020707at2759"/>
<feature type="compositionally biased region" description="Basic and acidic residues" evidence="1">
    <location>
        <begin position="394"/>
        <end position="406"/>
    </location>
</feature>
<dbReference type="Pfam" id="PF05641">
    <property type="entry name" value="Agenet"/>
    <property type="match status" value="1"/>
</dbReference>
<dbReference type="InterPro" id="IPR008395">
    <property type="entry name" value="Agenet-like_dom"/>
</dbReference>